<evidence type="ECO:0000313" key="2">
    <source>
        <dbReference type="EMBL" id="CAK8698440.1"/>
    </source>
</evidence>
<feature type="region of interest" description="Disordered" evidence="1">
    <location>
        <begin position="375"/>
        <end position="479"/>
    </location>
</feature>
<organism evidence="2 3">
    <name type="scientific">Clavelina lepadiformis</name>
    <name type="common">Light-bulb sea squirt</name>
    <name type="synonym">Ascidia lepadiformis</name>
    <dbReference type="NCBI Taxonomy" id="159417"/>
    <lineage>
        <taxon>Eukaryota</taxon>
        <taxon>Metazoa</taxon>
        <taxon>Chordata</taxon>
        <taxon>Tunicata</taxon>
        <taxon>Ascidiacea</taxon>
        <taxon>Aplousobranchia</taxon>
        <taxon>Clavelinidae</taxon>
        <taxon>Clavelina</taxon>
    </lineage>
</organism>
<feature type="compositionally biased region" description="Low complexity" evidence="1">
    <location>
        <begin position="409"/>
        <end position="422"/>
    </location>
</feature>
<evidence type="ECO:0000313" key="3">
    <source>
        <dbReference type="Proteomes" id="UP001642483"/>
    </source>
</evidence>
<accession>A0ABP0H3Q5</accession>
<protein>
    <submittedName>
        <fullName evidence="2">Uncharacterized protein</fullName>
    </submittedName>
</protein>
<keyword evidence="3" id="KW-1185">Reference proteome</keyword>
<name>A0ABP0H3Q5_CLALP</name>
<feature type="region of interest" description="Disordered" evidence="1">
    <location>
        <begin position="148"/>
        <end position="168"/>
    </location>
</feature>
<dbReference type="EMBL" id="CAWYQH010000174">
    <property type="protein sequence ID" value="CAK8698440.1"/>
    <property type="molecule type" value="Genomic_DNA"/>
</dbReference>
<reference evidence="2 3" key="1">
    <citation type="submission" date="2024-02" db="EMBL/GenBank/DDBJ databases">
        <authorList>
            <person name="Daric V."/>
            <person name="Darras S."/>
        </authorList>
    </citation>
    <scope>NUCLEOTIDE SEQUENCE [LARGE SCALE GENOMIC DNA]</scope>
</reference>
<sequence>MNFNDSLPRVLTTPKLHRRPQVDITANSPELQKHRWPPIDITKDASGDFFVIETTANIQEKSRVDHNGHLVNEETQLPLSPANGVSAACAAMANACSHDHDYISSDSSRLGRLNPDVASASRPASPSKLFEDSVPRVRLEIKTVRVPVPPKSHAPTSPRDAKPARTTGNKLIRRYIRPDDVTETRRGRPSKTQEPHEIIDNKCVFVSTRKTAESTPGRVSAGRRRNRKKATPDFVTAQEQSRKTTSFASDVAGVAVKEEISVNNDEKFDLSNDILTKEWLKMVQRYRTEKRQNDEGPDDAETENFGKPLRESTPVRNAKSSDANTELKFLSPRRSVTPCPPNLSKTEMKSKSGELNDSNVVGDDSAYFSITSSVCSRPTSSAGMPTFRAGSESRPPTGGRPQSGEKRVAATSLSSSSSCTASSDDDSEFGSMTSPKSDLGDVENCRTSGERVTSSGNSQCGSGGSCKDQRAVKSRKGKKIVRQIDVNCAKKAITKPQMRPMPPRKPKKDPLPMHLRALPNSFFQEPNRVSPSPYSVLPPVQPLFRQVSTDDIADVRPVTPPSKEDTSTTSSMKRGAKIITTGDIELLQRLFDAVEPQNKATGIRIKRGRPKRTPKLMPSPRLKLDNNPCIMQSITEKLFPKLTIDRRRVNSMRTANVTGLVSTTQPAAFIGDVQSLNTNFNNNAQDLDSTYLRDWSSSGLLSTKSSFTSVYDDDKDFPEVSMETRSPTPQRLETLALPLLTGTQQDYSQMLSEVAAVL</sequence>
<evidence type="ECO:0000256" key="1">
    <source>
        <dbReference type="SAM" id="MobiDB-lite"/>
    </source>
</evidence>
<feature type="region of interest" description="Disordered" evidence="1">
    <location>
        <begin position="289"/>
        <end position="362"/>
    </location>
</feature>
<gene>
    <name evidence="2" type="ORF">CVLEPA_LOCUS31883</name>
</gene>
<comment type="caution">
    <text evidence="2">The sequence shown here is derived from an EMBL/GenBank/DDBJ whole genome shotgun (WGS) entry which is preliminary data.</text>
</comment>
<proteinExistence type="predicted"/>
<feature type="compositionally biased region" description="Polar residues" evidence="1">
    <location>
        <begin position="314"/>
        <end position="324"/>
    </location>
</feature>
<feature type="region of interest" description="Disordered" evidence="1">
    <location>
        <begin position="1"/>
        <end position="31"/>
    </location>
</feature>
<dbReference type="Proteomes" id="UP001642483">
    <property type="component" value="Unassembled WGS sequence"/>
</dbReference>
<feature type="region of interest" description="Disordered" evidence="1">
    <location>
        <begin position="210"/>
        <end position="241"/>
    </location>
</feature>